<evidence type="ECO:0000256" key="1">
    <source>
        <dbReference type="SAM" id="MobiDB-lite"/>
    </source>
</evidence>
<accession>A0AA90GX45</accession>
<protein>
    <submittedName>
        <fullName evidence="2">Uncharacterized protein</fullName>
    </submittedName>
</protein>
<feature type="compositionally biased region" description="Basic and acidic residues" evidence="1">
    <location>
        <begin position="25"/>
        <end position="39"/>
    </location>
</feature>
<reference evidence="2" key="1">
    <citation type="submission" date="2023-05" db="EMBL/GenBank/DDBJ databases">
        <title>Streptantibioticus silvisoli sp. nov., acidotolerant actinomycetes 1 from pine litter.</title>
        <authorList>
            <person name="Swiecimska M."/>
            <person name="Golinska P."/>
            <person name="Sangal V."/>
            <person name="Wachnowicz B."/>
            <person name="Goodfellow M."/>
        </authorList>
    </citation>
    <scope>NUCLEOTIDE SEQUENCE</scope>
    <source>
        <strain evidence="2">SL13</strain>
    </source>
</reference>
<organism evidence="2">
    <name type="scientific">Streptantibioticus silvisoli</name>
    <dbReference type="NCBI Taxonomy" id="2705255"/>
    <lineage>
        <taxon>Bacteria</taxon>
        <taxon>Bacillati</taxon>
        <taxon>Actinomycetota</taxon>
        <taxon>Actinomycetes</taxon>
        <taxon>Kitasatosporales</taxon>
        <taxon>Streptomycetaceae</taxon>
        <taxon>Streptantibioticus</taxon>
    </lineage>
</organism>
<gene>
    <name evidence="2" type="ORF">POF50_010290</name>
</gene>
<dbReference type="EMBL" id="JABXJJ020000011">
    <property type="protein sequence ID" value="MDI5969723.1"/>
    <property type="molecule type" value="Genomic_DNA"/>
</dbReference>
<feature type="region of interest" description="Disordered" evidence="1">
    <location>
        <begin position="23"/>
        <end position="55"/>
    </location>
</feature>
<dbReference type="AlphaFoldDB" id="A0AA90GX45"/>
<comment type="caution">
    <text evidence="2">The sequence shown here is derived from an EMBL/GenBank/DDBJ whole genome shotgun (WGS) entry which is preliminary data.</text>
</comment>
<proteinExistence type="predicted"/>
<dbReference type="RefSeq" id="WP_271314730.1">
    <property type="nucleotide sequence ID" value="NZ_JABXJJ020000011.1"/>
</dbReference>
<sequence>MSISDYGGGQTEHSDVLVVTTNDVPGHRVERDRDGDEFQHAGACGKGGSAYAADTAGTDRAGLHDAWGGNLKPRW</sequence>
<name>A0AA90GX45_9ACTN</name>
<evidence type="ECO:0000313" key="2">
    <source>
        <dbReference type="EMBL" id="MDI5969723.1"/>
    </source>
</evidence>